<evidence type="ECO:0000313" key="2">
    <source>
        <dbReference type="Proteomes" id="UP000248340"/>
    </source>
</evidence>
<reference evidence="1 2" key="1">
    <citation type="submission" date="2016-12" db="EMBL/GenBank/DDBJ databases">
        <title>The genomes of Aspergillus section Nigri reveals drivers in fungal speciation.</title>
        <authorList>
            <consortium name="DOE Joint Genome Institute"/>
            <person name="Vesth T.C."/>
            <person name="Nybo J."/>
            <person name="Theobald S."/>
            <person name="Brandl J."/>
            <person name="Frisvad J.C."/>
            <person name="Nielsen K.F."/>
            <person name="Lyhne E.K."/>
            <person name="Kogle M.E."/>
            <person name="Kuo A."/>
            <person name="Riley R."/>
            <person name="Clum A."/>
            <person name="Nolan M."/>
            <person name="Lipzen A."/>
            <person name="Salamov A."/>
            <person name="Henrissat B."/>
            <person name="Wiebenga A."/>
            <person name="De Vries R.P."/>
            <person name="Grigoriev I.V."/>
            <person name="Mortensen U.H."/>
            <person name="Andersen M.R."/>
            <person name="Baker S.E."/>
        </authorList>
    </citation>
    <scope>NUCLEOTIDE SEQUENCE [LARGE SCALE GENOMIC DNA]</scope>
    <source>
        <strain evidence="1 2">CBS 121591</strain>
    </source>
</reference>
<dbReference type="RefSeq" id="XP_025495393.1">
    <property type="nucleotide sequence ID" value="XM_025639083.1"/>
</dbReference>
<dbReference type="EMBL" id="KZ821681">
    <property type="protein sequence ID" value="PYH85193.1"/>
    <property type="molecule type" value="Genomic_DNA"/>
</dbReference>
<organism evidence="1 2">
    <name type="scientific">Aspergillus uvarum CBS 121591</name>
    <dbReference type="NCBI Taxonomy" id="1448315"/>
    <lineage>
        <taxon>Eukaryota</taxon>
        <taxon>Fungi</taxon>
        <taxon>Dikarya</taxon>
        <taxon>Ascomycota</taxon>
        <taxon>Pezizomycotina</taxon>
        <taxon>Eurotiomycetes</taxon>
        <taxon>Eurotiomycetidae</taxon>
        <taxon>Eurotiales</taxon>
        <taxon>Aspergillaceae</taxon>
        <taxon>Aspergillus</taxon>
        <taxon>Aspergillus subgen. Circumdati</taxon>
    </lineage>
</organism>
<proteinExistence type="predicted"/>
<dbReference type="Proteomes" id="UP000248340">
    <property type="component" value="Unassembled WGS sequence"/>
</dbReference>
<dbReference type="AlphaFoldDB" id="A0A319D2A4"/>
<evidence type="ECO:0000313" key="1">
    <source>
        <dbReference type="EMBL" id="PYH85193.1"/>
    </source>
</evidence>
<accession>A0A319D2A4</accession>
<dbReference type="GeneID" id="37141825"/>
<dbReference type="VEuPathDB" id="FungiDB:BO82DRAFT_399143"/>
<sequence length="499" mass="53737">MTVLSPTYTKRSDHCNKNSKKGGKLTVSAELIQNYVQGEMTYPTGEIETLQTGDGHTLLFGIDLSGVLHVIEEQSGTCHAGWHVHDLSTAAIQAQFLSDASRAVVRTFDDLSWTACPAWTMVPFANETTRAITIAGAMFAEMWEKSPFLVVDVERTHSQSASEAQIVRYHIDTAHTTGHFWVKKDVTIDLATGAYKSVPQMVCEPVINAYGDGPVIPRRLRLPGEAIPTAIATARYATDHSTDLYCVGGSTLCRFAADQQSEAMDPLALCTSEFLVGTDTLRAMTHGGITTLWGRNQSNQVYYLACRTSQLSKPAAWTPDQPCTSFRSYTTTIHVTELNSNAPVPKAMVKLSASSRTPVFINGLYYVLSATVPVQIPADPSGVLTVIEATNDSLQATVLTVTLENTTLTTNPADQTMARITALDSAEKLRGAQVPTQTVAGGVDGASTYTSLVRVPAQTMMCQSHGALMLRTATTSATKTLNLNFFGDLWDGIGAIAGI</sequence>
<name>A0A319D2A4_9EURO</name>
<protein>
    <submittedName>
        <fullName evidence="1">Uncharacterized protein</fullName>
    </submittedName>
</protein>
<keyword evidence="2" id="KW-1185">Reference proteome</keyword>
<dbReference type="OrthoDB" id="3235083at2759"/>
<gene>
    <name evidence="1" type="ORF">BO82DRAFT_399143</name>
</gene>
<dbReference type="STRING" id="1448315.A0A319D2A4"/>